<dbReference type="Proteomes" id="UP000034140">
    <property type="component" value="Unassembled WGS sequence"/>
</dbReference>
<organism evidence="2 3">
    <name type="scientific">candidate division WS6 bacterium GW2011_GWC1_36_11</name>
    <dbReference type="NCBI Taxonomy" id="1619090"/>
    <lineage>
        <taxon>Bacteria</taxon>
        <taxon>Candidatus Dojkabacteria</taxon>
    </lineage>
</organism>
<protein>
    <submittedName>
        <fullName evidence="2">Uncharacterized protein</fullName>
    </submittedName>
</protein>
<sequence length="140" mass="15702">MDFDQIVDTVVQKAERITPFRGVVAVAWQLDRKIKIICMPINSDQEFMNEGQIRKNRANFNPDSLETEFFVFAINDAVDCLKQMSKEADSQISEDTDDEDLALGGPVSGAYSLDSGSAASIMVNPYSRDMQVNLVRKMRS</sequence>
<proteinExistence type="predicted"/>
<evidence type="ECO:0000313" key="3">
    <source>
        <dbReference type="Proteomes" id="UP000034140"/>
    </source>
</evidence>
<gene>
    <name evidence="2" type="ORF">UR96_C0028G0012</name>
</gene>
<reference evidence="2 3" key="1">
    <citation type="journal article" date="2015" name="Nature">
        <title>rRNA introns, odd ribosomes, and small enigmatic genomes across a large radiation of phyla.</title>
        <authorList>
            <person name="Brown C.T."/>
            <person name="Hug L.A."/>
            <person name="Thomas B.C."/>
            <person name="Sharon I."/>
            <person name="Castelle C.J."/>
            <person name="Singh A."/>
            <person name="Wilkins M.J."/>
            <person name="Williams K.H."/>
            <person name="Banfield J.F."/>
        </authorList>
    </citation>
    <scope>NUCLEOTIDE SEQUENCE [LARGE SCALE GENOMIC DNA]</scope>
</reference>
<name>A0A0G0GJE3_9BACT</name>
<accession>A0A0G0GJE3</accession>
<comment type="caution">
    <text evidence="2">The sequence shown here is derived from an EMBL/GenBank/DDBJ whole genome shotgun (WGS) entry which is preliminary data.</text>
</comment>
<evidence type="ECO:0000313" key="2">
    <source>
        <dbReference type="EMBL" id="KKP91737.1"/>
    </source>
</evidence>
<evidence type="ECO:0000256" key="1">
    <source>
        <dbReference type="SAM" id="MobiDB-lite"/>
    </source>
</evidence>
<feature type="compositionally biased region" description="Acidic residues" evidence="1">
    <location>
        <begin position="92"/>
        <end position="101"/>
    </location>
</feature>
<feature type="region of interest" description="Disordered" evidence="1">
    <location>
        <begin position="86"/>
        <end position="105"/>
    </location>
</feature>
<dbReference type="EMBL" id="LBRE01000028">
    <property type="protein sequence ID" value="KKP91737.1"/>
    <property type="molecule type" value="Genomic_DNA"/>
</dbReference>
<dbReference type="AlphaFoldDB" id="A0A0G0GJE3"/>